<evidence type="ECO:0000259" key="9">
    <source>
        <dbReference type="PROSITE" id="PS51755"/>
    </source>
</evidence>
<feature type="DNA-binding region" description="OmpR/PhoB-type" evidence="7">
    <location>
        <begin position="137"/>
        <end position="235"/>
    </location>
</feature>
<dbReference type="Pfam" id="PF00072">
    <property type="entry name" value="Response_reg"/>
    <property type="match status" value="1"/>
</dbReference>
<dbReference type="PANTHER" id="PTHR48111:SF1">
    <property type="entry name" value="TWO-COMPONENT RESPONSE REGULATOR ORR33"/>
    <property type="match status" value="1"/>
</dbReference>
<protein>
    <submittedName>
        <fullName evidence="10">Response regulator transcription factor</fullName>
    </submittedName>
</protein>
<dbReference type="GO" id="GO:0005829">
    <property type="term" value="C:cytosol"/>
    <property type="evidence" value="ECO:0007669"/>
    <property type="project" value="TreeGrafter"/>
</dbReference>
<dbReference type="CDD" id="cd00383">
    <property type="entry name" value="trans_reg_C"/>
    <property type="match status" value="1"/>
</dbReference>
<dbReference type="AlphaFoldDB" id="A0A4Q1C916"/>
<dbReference type="SMART" id="SM00862">
    <property type="entry name" value="Trans_reg_C"/>
    <property type="match status" value="1"/>
</dbReference>
<evidence type="ECO:0000256" key="6">
    <source>
        <dbReference type="PROSITE-ProRule" id="PRU00169"/>
    </source>
</evidence>
<evidence type="ECO:0000256" key="5">
    <source>
        <dbReference type="ARBA" id="ARBA00023163"/>
    </source>
</evidence>
<evidence type="ECO:0000259" key="8">
    <source>
        <dbReference type="PROSITE" id="PS50110"/>
    </source>
</evidence>
<dbReference type="InterPro" id="IPR036388">
    <property type="entry name" value="WH-like_DNA-bd_sf"/>
</dbReference>
<dbReference type="SUPFAM" id="SSF52172">
    <property type="entry name" value="CheY-like"/>
    <property type="match status" value="1"/>
</dbReference>
<proteinExistence type="predicted"/>
<dbReference type="GO" id="GO:0000976">
    <property type="term" value="F:transcription cis-regulatory region binding"/>
    <property type="evidence" value="ECO:0007669"/>
    <property type="project" value="TreeGrafter"/>
</dbReference>
<keyword evidence="5" id="KW-0804">Transcription</keyword>
<name>A0A4Q1C916_9BACT</name>
<dbReference type="Proteomes" id="UP000290218">
    <property type="component" value="Unassembled WGS sequence"/>
</dbReference>
<dbReference type="GO" id="GO:0000156">
    <property type="term" value="F:phosphorelay response regulator activity"/>
    <property type="evidence" value="ECO:0007669"/>
    <property type="project" value="TreeGrafter"/>
</dbReference>
<feature type="modified residue" description="4-aspartylphosphate" evidence="6">
    <location>
        <position position="61"/>
    </location>
</feature>
<evidence type="ECO:0000256" key="4">
    <source>
        <dbReference type="ARBA" id="ARBA00023125"/>
    </source>
</evidence>
<keyword evidence="1 6" id="KW-0597">Phosphoprotein</keyword>
<dbReference type="InterPro" id="IPR001789">
    <property type="entry name" value="Sig_transdc_resp-reg_receiver"/>
</dbReference>
<dbReference type="SMART" id="SM00448">
    <property type="entry name" value="REC"/>
    <property type="match status" value="1"/>
</dbReference>
<dbReference type="RefSeq" id="WP_129046665.1">
    <property type="nucleotide sequence ID" value="NZ_SDHX01000001.1"/>
</dbReference>
<dbReference type="OrthoDB" id="9778145at2"/>
<evidence type="ECO:0000313" key="11">
    <source>
        <dbReference type="Proteomes" id="UP000290218"/>
    </source>
</evidence>
<keyword evidence="3" id="KW-0805">Transcription regulation</keyword>
<accession>A0A4Q1C916</accession>
<keyword evidence="2" id="KW-0902">Two-component regulatory system</keyword>
<feature type="domain" description="Response regulatory" evidence="8">
    <location>
        <begin position="12"/>
        <end position="126"/>
    </location>
</feature>
<sequence>MSVHFPVSLHPKILLVDDCDLHRAVCSEVLRHAGYQVMEAGDGLEGLRSWSQHPADLVILDVNMPGLDGWGTLARLRQLGFEGPVIIFSSETSVDCRVRGLTEGADDYICKPCDDRELLARVNASLRRHGAAAPARLPVLHFGDTVVDLARSSARNSAGDLHLTRTELALLALFARHGDRTLPRSFILHELWGYDGELPTRTVETHIYRLRHKLGDSADAPRWIITVPGGYRMQADLEPVAA</sequence>
<keyword evidence="4 7" id="KW-0238">DNA-binding</keyword>
<dbReference type="GO" id="GO:0006355">
    <property type="term" value="P:regulation of DNA-templated transcription"/>
    <property type="evidence" value="ECO:0007669"/>
    <property type="project" value="InterPro"/>
</dbReference>
<dbReference type="InterPro" id="IPR011006">
    <property type="entry name" value="CheY-like_superfamily"/>
</dbReference>
<evidence type="ECO:0000256" key="2">
    <source>
        <dbReference type="ARBA" id="ARBA00023012"/>
    </source>
</evidence>
<dbReference type="Gene3D" id="3.40.50.2300">
    <property type="match status" value="1"/>
</dbReference>
<dbReference type="EMBL" id="SDHX01000001">
    <property type="protein sequence ID" value="RXK55301.1"/>
    <property type="molecule type" value="Genomic_DNA"/>
</dbReference>
<dbReference type="Pfam" id="PF00486">
    <property type="entry name" value="Trans_reg_C"/>
    <property type="match status" value="1"/>
</dbReference>
<dbReference type="InterPro" id="IPR039420">
    <property type="entry name" value="WalR-like"/>
</dbReference>
<evidence type="ECO:0000313" key="10">
    <source>
        <dbReference type="EMBL" id="RXK55301.1"/>
    </source>
</evidence>
<gene>
    <name evidence="10" type="ORF">ESB00_05230</name>
</gene>
<comment type="caution">
    <text evidence="10">The sequence shown here is derived from an EMBL/GenBank/DDBJ whole genome shotgun (WGS) entry which is preliminary data.</text>
</comment>
<organism evidence="10 11">
    <name type="scientific">Oleiharenicola lentus</name>
    <dbReference type="NCBI Taxonomy" id="2508720"/>
    <lineage>
        <taxon>Bacteria</taxon>
        <taxon>Pseudomonadati</taxon>
        <taxon>Verrucomicrobiota</taxon>
        <taxon>Opitutia</taxon>
        <taxon>Opitutales</taxon>
        <taxon>Opitutaceae</taxon>
        <taxon>Oleiharenicola</taxon>
    </lineage>
</organism>
<feature type="domain" description="OmpR/PhoB-type" evidence="9">
    <location>
        <begin position="137"/>
        <end position="235"/>
    </location>
</feature>
<dbReference type="GO" id="GO:0032993">
    <property type="term" value="C:protein-DNA complex"/>
    <property type="evidence" value="ECO:0007669"/>
    <property type="project" value="TreeGrafter"/>
</dbReference>
<dbReference type="Gene3D" id="1.10.10.10">
    <property type="entry name" value="Winged helix-like DNA-binding domain superfamily/Winged helix DNA-binding domain"/>
    <property type="match status" value="1"/>
</dbReference>
<dbReference type="PANTHER" id="PTHR48111">
    <property type="entry name" value="REGULATOR OF RPOS"/>
    <property type="match status" value="1"/>
</dbReference>
<evidence type="ECO:0000256" key="1">
    <source>
        <dbReference type="ARBA" id="ARBA00022553"/>
    </source>
</evidence>
<dbReference type="Gene3D" id="6.10.250.690">
    <property type="match status" value="1"/>
</dbReference>
<dbReference type="PROSITE" id="PS51755">
    <property type="entry name" value="OMPR_PHOB"/>
    <property type="match status" value="1"/>
</dbReference>
<evidence type="ECO:0000256" key="7">
    <source>
        <dbReference type="PROSITE-ProRule" id="PRU01091"/>
    </source>
</evidence>
<reference evidence="10 11" key="1">
    <citation type="submission" date="2019-01" db="EMBL/GenBank/DDBJ databases">
        <title>Lacunisphaera sp. strain TWA-58.</title>
        <authorList>
            <person name="Chen W.-M."/>
        </authorList>
    </citation>
    <scope>NUCLEOTIDE SEQUENCE [LARGE SCALE GENOMIC DNA]</scope>
    <source>
        <strain evidence="10 11">TWA-58</strain>
    </source>
</reference>
<evidence type="ECO:0000256" key="3">
    <source>
        <dbReference type="ARBA" id="ARBA00023015"/>
    </source>
</evidence>
<dbReference type="PROSITE" id="PS50110">
    <property type="entry name" value="RESPONSE_REGULATORY"/>
    <property type="match status" value="1"/>
</dbReference>
<dbReference type="CDD" id="cd17574">
    <property type="entry name" value="REC_OmpR"/>
    <property type="match status" value="1"/>
</dbReference>
<dbReference type="InterPro" id="IPR001867">
    <property type="entry name" value="OmpR/PhoB-type_DNA-bd"/>
</dbReference>
<keyword evidence="11" id="KW-1185">Reference proteome</keyword>